<keyword evidence="2" id="KW-0812">Transmembrane</keyword>
<keyword evidence="5" id="KW-1185">Reference proteome</keyword>
<reference evidence="5" key="1">
    <citation type="submission" date="2016-10" db="EMBL/GenBank/DDBJ databases">
        <authorList>
            <person name="Varghese N."/>
            <person name="Submissions S."/>
        </authorList>
    </citation>
    <scope>NUCLEOTIDE SEQUENCE [LARGE SCALE GENOMIC DNA]</scope>
    <source>
        <strain evidence="5">ATCC 700689</strain>
    </source>
</reference>
<dbReference type="OrthoDB" id="5298046at2"/>
<dbReference type="PANTHER" id="PTHR37461">
    <property type="entry name" value="ANTI-SIGMA-K FACTOR RSKA"/>
    <property type="match status" value="1"/>
</dbReference>
<evidence type="ECO:0000256" key="2">
    <source>
        <dbReference type="SAM" id="Phobius"/>
    </source>
</evidence>
<dbReference type="RefSeq" id="WP_074751470.1">
    <property type="nucleotide sequence ID" value="NZ_FNCO01000003.1"/>
</dbReference>
<dbReference type="STRING" id="89065.SAMN05216605_10325"/>
<dbReference type="InterPro" id="IPR051474">
    <property type="entry name" value="Anti-sigma-K/W_factor"/>
</dbReference>
<keyword evidence="2" id="KW-0472">Membrane</keyword>
<feature type="transmembrane region" description="Helical" evidence="2">
    <location>
        <begin position="107"/>
        <end position="128"/>
    </location>
</feature>
<evidence type="ECO:0000313" key="5">
    <source>
        <dbReference type="Proteomes" id="UP000182894"/>
    </source>
</evidence>
<dbReference type="EMBL" id="FNCO01000003">
    <property type="protein sequence ID" value="SDG74178.1"/>
    <property type="molecule type" value="Genomic_DNA"/>
</dbReference>
<accession>A0A1G7WQP0</accession>
<evidence type="ECO:0000256" key="1">
    <source>
        <dbReference type="SAM" id="MobiDB-lite"/>
    </source>
</evidence>
<evidence type="ECO:0000313" key="4">
    <source>
        <dbReference type="EMBL" id="SDG74178.1"/>
    </source>
</evidence>
<keyword evidence="2" id="KW-1133">Transmembrane helix</keyword>
<protein>
    <submittedName>
        <fullName evidence="4">Anti-sigma-K factor RskA</fullName>
    </submittedName>
</protein>
<organism evidence="4 5">
    <name type="scientific">Pseudomonas abietaniphila</name>
    <dbReference type="NCBI Taxonomy" id="89065"/>
    <lineage>
        <taxon>Bacteria</taxon>
        <taxon>Pseudomonadati</taxon>
        <taxon>Pseudomonadota</taxon>
        <taxon>Gammaproteobacteria</taxon>
        <taxon>Pseudomonadales</taxon>
        <taxon>Pseudomonadaceae</taxon>
        <taxon>Pseudomonas</taxon>
    </lineage>
</organism>
<dbReference type="GO" id="GO:0016989">
    <property type="term" value="F:sigma factor antagonist activity"/>
    <property type="evidence" value="ECO:0007669"/>
    <property type="project" value="TreeGrafter"/>
</dbReference>
<name>A0A1G7WQP0_9PSED</name>
<proteinExistence type="predicted"/>
<dbReference type="GO" id="GO:0006417">
    <property type="term" value="P:regulation of translation"/>
    <property type="evidence" value="ECO:0007669"/>
    <property type="project" value="TreeGrafter"/>
</dbReference>
<evidence type="ECO:0000259" key="3">
    <source>
        <dbReference type="Pfam" id="PF10099"/>
    </source>
</evidence>
<dbReference type="InterPro" id="IPR018764">
    <property type="entry name" value="RskA_C"/>
</dbReference>
<dbReference type="GO" id="GO:0005886">
    <property type="term" value="C:plasma membrane"/>
    <property type="evidence" value="ECO:0007669"/>
    <property type="project" value="InterPro"/>
</dbReference>
<sequence>MSEKQDKIPEMDVQTLAGEYVLGTLSAQQRAQVQQRLLHDEALRKAIDGWRSRLLTLTEMAEPPEPPMPSPRLWQRIERNLGGLPFATKAGKSPRKKRRTSTWDNAGLWRMLAGLGLAVSVILTTQLLGQVPTPPASAYLSVLSTPDSNHPGWVVQASNLRGIELVPVDTSDVPPGKVLQFWTQADDWEGPISLGLVAPGQTLKVPSDRLPPLQSNQLFELSLEKAGGSPTNKPSGPIQFAGRTVKAG</sequence>
<dbReference type="Proteomes" id="UP000182894">
    <property type="component" value="Unassembled WGS sequence"/>
</dbReference>
<dbReference type="AlphaFoldDB" id="A0A1G7WQP0"/>
<feature type="domain" description="Anti-sigma K factor RskA C-terminal" evidence="3">
    <location>
        <begin position="124"/>
        <end position="238"/>
    </location>
</feature>
<feature type="region of interest" description="Disordered" evidence="1">
    <location>
        <begin position="225"/>
        <end position="248"/>
    </location>
</feature>
<dbReference type="Pfam" id="PF10099">
    <property type="entry name" value="RskA_C"/>
    <property type="match status" value="1"/>
</dbReference>
<gene>
    <name evidence="4" type="ORF">SAMN05216605_10325</name>
</gene>
<dbReference type="PANTHER" id="PTHR37461:SF1">
    <property type="entry name" value="ANTI-SIGMA-K FACTOR RSKA"/>
    <property type="match status" value="1"/>
</dbReference>